<dbReference type="AlphaFoldDB" id="M4VGM3"/>
<dbReference type="KEGG" id="man:A11S_1694"/>
<accession>M4VGM3</accession>
<dbReference type="RefSeq" id="WP_015468028.1">
    <property type="nucleotide sequence ID" value="NC_020812.1"/>
</dbReference>
<proteinExistence type="predicted"/>
<gene>
    <name evidence="1" type="ORF">A11S_1694</name>
</gene>
<organism evidence="1 2">
    <name type="scientific">Micavibrio aeruginosavorus EPB</name>
    <dbReference type="NCBI Taxonomy" id="349215"/>
    <lineage>
        <taxon>Bacteria</taxon>
        <taxon>Pseudomonadati</taxon>
        <taxon>Bdellovibrionota</taxon>
        <taxon>Bdellovibrionia</taxon>
        <taxon>Bdellovibrionales</taxon>
        <taxon>Pseudobdellovibrionaceae</taxon>
        <taxon>Micavibrio</taxon>
    </lineage>
</organism>
<name>M4VGM3_9BACT</name>
<dbReference type="HOGENOM" id="CLU_1729278_0_0_5"/>
<evidence type="ECO:0000313" key="2">
    <source>
        <dbReference type="Proteomes" id="UP000011932"/>
    </source>
</evidence>
<dbReference type="EMBL" id="CP003538">
    <property type="protein sequence ID" value="AGH98497.1"/>
    <property type="molecule type" value="Genomic_DNA"/>
</dbReference>
<dbReference type="Proteomes" id="UP000011932">
    <property type="component" value="Chromosome"/>
</dbReference>
<dbReference type="STRING" id="349215.A11S_1694"/>
<protein>
    <submittedName>
        <fullName evidence="1">Uncharacterized protein</fullName>
    </submittedName>
</protein>
<reference evidence="1 2" key="1">
    <citation type="journal article" date="2013" name="ISME J.">
        <title>By their genes ye shall know them: genomic signatures of predatory bacteria.</title>
        <authorList>
            <person name="Pasternak Z."/>
            <person name="Pietrokovski S."/>
            <person name="Rotem O."/>
            <person name="Gophna U."/>
            <person name="Lurie-Weinberger M.N."/>
            <person name="Jurkevitch E."/>
        </authorList>
    </citation>
    <scope>NUCLEOTIDE SEQUENCE [LARGE SCALE GENOMIC DNA]</scope>
    <source>
        <strain evidence="1">EPB</strain>
    </source>
</reference>
<sequence length="151" mass="17226">MTITNNKIKILSVFTFALITFSVENYAYAGIYKIGIHQPDNHNFIVTFECPDDGTICQSSALLKDKPINIETTFSKHEAEFVFRMADTLLFSQQNKPSYTTIIYPDSATPKTETIYLYIPHPAAEETPAEKSVFRKPQRHVATLNIFIEKE</sequence>
<dbReference type="OrthoDB" id="9834555at2"/>
<evidence type="ECO:0000313" key="1">
    <source>
        <dbReference type="EMBL" id="AGH98497.1"/>
    </source>
</evidence>